<feature type="transmembrane region" description="Helical" evidence="1">
    <location>
        <begin position="30"/>
        <end position="47"/>
    </location>
</feature>
<gene>
    <name evidence="2" type="ORF">B0H67DRAFT_569057</name>
</gene>
<proteinExistence type="predicted"/>
<comment type="caution">
    <text evidence="2">The sequence shown here is derived from an EMBL/GenBank/DDBJ whole genome shotgun (WGS) entry which is preliminary data.</text>
</comment>
<dbReference type="EMBL" id="JAUKUA010000002">
    <property type="protein sequence ID" value="KAK0724886.1"/>
    <property type="molecule type" value="Genomic_DNA"/>
</dbReference>
<accession>A0AA40AZI8</accession>
<keyword evidence="1" id="KW-0472">Membrane</keyword>
<name>A0AA40AZI8_9PEZI</name>
<evidence type="ECO:0000256" key="1">
    <source>
        <dbReference type="SAM" id="Phobius"/>
    </source>
</evidence>
<sequence length="128" mass="14258">MILVCKYPSVEMSDSEVNWKFLFMGKTQSGFNALTVAIYGAISRLQWGTEGKLAWRVIFIFWLTIGCASPIVNLIIGITNFCFHLGGNVYNYLLSVADFGTKPMTLASYHRVVTTVCEGYAPQLPEGF</sequence>
<reference evidence="2" key="1">
    <citation type="submission" date="2023-06" db="EMBL/GenBank/DDBJ databases">
        <title>Genome-scale phylogeny and comparative genomics of the fungal order Sordariales.</title>
        <authorList>
            <consortium name="Lawrence Berkeley National Laboratory"/>
            <person name="Hensen N."/>
            <person name="Bonometti L."/>
            <person name="Westerberg I."/>
            <person name="Brannstrom I.O."/>
            <person name="Guillou S."/>
            <person name="Cros-Aarteil S."/>
            <person name="Calhoun S."/>
            <person name="Haridas S."/>
            <person name="Kuo A."/>
            <person name="Mondo S."/>
            <person name="Pangilinan J."/>
            <person name="Riley R."/>
            <person name="Labutti K."/>
            <person name="Andreopoulos B."/>
            <person name="Lipzen A."/>
            <person name="Chen C."/>
            <person name="Yanf M."/>
            <person name="Daum C."/>
            <person name="Ng V."/>
            <person name="Clum A."/>
            <person name="Steindorff A."/>
            <person name="Ohm R."/>
            <person name="Martin F."/>
            <person name="Silar P."/>
            <person name="Natvig D."/>
            <person name="Lalanne C."/>
            <person name="Gautier V."/>
            <person name="Ament-Velasquez S.L."/>
            <person name="Kruys A."/>
            <person name="Hutchinson M.I."/>
            <person name="Powell A.J."/>
            <person name="Barry K."/>
            <person name="Miller A.N."/>
            <person name="Grigoriev I.V."/>
            <person name="Debuchy R."/>
            <person name="Gladieux P."/>
            <person name="Thoren M.H."/>
            <person name="Johannesson H."/>
        </authorList>
    </citation>
    <scope>NUCLEOTIDE SEQUENCE</scope>
    <source>
        <strain evidence="2">SMH4607-1</strain>
    </source>
</reference>
<protein>
    <submittedName>
        <fullName evidence="2">Uncharacterized protein</fullName>
    </submittedName>
</protein>
<dbReference type="Proteomes" id="UP001172102">
    <property type="component" value="Unassembled WGS sequence"/>
</dbReference>
<organism evidence="2 3">
    <name type="scientific">Lasiosphaeris hirsuta</name>
    <dbReference type="NCBI Taxonomy" id="260670"/>
    <lineage>
        <taxon>Eukaryota</taxon>
        <taxon>Fungi</taxon>
        <taxon>Dikarya</taxon>
        <taxon>Ascomycota</taxon>
        <taxon>Pezizomycotina</taxon>
        <taxon>Sordariomycetes</taxon>
        <taxon>Sordariomycetidae</taxon>
        <taxon>Sordariales</taxon>
        <taxon>Lasiosphaeriaceae</taxon>
        <taxon>Lasiosphaeris</taxon>
    </lineage>
</organism>
<evidence type="ECO:0000313" key="3">
    <source>
        <dbReference type="Proteomes" id="UP001172102"/>
    </source>
</evidence>
<keyword evidence="3" id="KW-1185">Reference proteome</keyword>
<keyword evidence="1" id="KW-0812">Transmembrane</keyword>
<keyword evidence="1" id="KW-1133">Transmembrane helix</keyword>
<dbReference type="AlphaFoldDB" id="A0AA40AZI8"/>
<feature type="transmembrane region" description="Helical" evidence="1">
    <location>
        <begin position="53"/>
        <end position="76"/>
    </location>
</feature>
<evidence type="ECO:0000313" key="2">
    <source>
        <dbReference type="EMBL" id="KAK0724886.1"/>
    </source>
</evidence>